<protein>
    <recommendedName>
        <fullName evidence="1">Tc1-like transposase DDE domain-containing protein</fullName>
    </recommendedName>
</protein>
<comment type="caution">
    <text evidence="2">The sequence shown here is derived from an EMBL/GenBank/DDBJ whole genome shotgun (WGS) entry which is preliminary data.</text>
</comment>
<organism evidence="2 3">
    <name type="scientific">Acetivibrio saccincola</name>
    <dbReference type="NCBI Taxonomy" id="1677857"/>
    <lineage>
        <taxon>Bacteria</taxon>
        <taxon>Bacillati</taxon>
        <taxon>Bacillota</taxon>
        <taxon>Clostridia</taxon>
        <taxon>Eubacteriales</taxon>
        <taxon>Oscillospiraceae</taxon>
        <taxon>Acetivibrio</taxon>
    </lineage>
</organism>
<sequence>MKVILLLDNVRYHHTKSVKGLLESLKNISLKYIPPYSSELNSIEHLWKDIRKNVTHNHLFESIAEVIKASGNQIARNLYGINLLMRTVDGESYYYMYNGHADVTALVNAATGEVAATYYYDAFGNILESTGDVNNNITYAGYQYDEETGLYYLNARMYDPKIARFLQEDTYRGDPNDPLSLNLYAYCAYNPIVYYDPTGHMRIFGIEFGNPIEGAKIILFGSEEERQEAFELIEEYGTGSNFEKIVIGANKGVRDVYQGAIDTGKMVYDTYKDPVATYNEINEGIKFLASDKEHRKIAWEVTKEMGGEIKNQVVEYSKKVASGDPEAISRLTTNVVYMFLGDKGISSITGTNKVSKFSMLANKTDDINLIRKVTNKVDDLFGFTRKADDLVDVLYDAGAGMKRLDNVTTGLRKVDNLVDASTGFRFASKIDNIDDFGKVGIPELPKNAVQRNFFKVTRKGNKLDTRISDVRNVAKKKPIIIGET</sequence>
<feature type="domain" description="Tc1-like transposase DDE" evidence="1">
    <location>
        <begin position="2"/>
        <end position="66"/>
    </location>
</feature>
<dbReference type="Proteomes" id="UP000239720">
    <property type="component" value="Unassembled WGS sequence"/>
</dbReference>
<dbReference type="NCBIfam" id="TIGR03696">
    <property type="entry name" value="Rhs_assc_core"/>
    <property type="match status" value="1"/>
</dbReference>
<dbReference type="OrthoDB" id="1899157at2"/>
<evidence type="ECO:0000313" key="2">
    <source>
        <dbReference type="EMBL" id="PQQ65397.1"/>
    </source>
</evidence>
<dbReference type="InterPro" id="IPR038717">
    <property type="entry name" value="Tc1-like_DDE_dom"/>
</dbReference>
<dbReference type="InterPro" id="IPR050708">
    <property type="entry name" value="T6SS_VgrG/RHS"/>
</dbReference>
<proteinExistence type="predicted"/>
<dbReference type="Pfam" id="PF13358">
    <property type="entry name" value="DDE_3"/>
    <property type="match status" value="1"/>
</dbReference>
<dbReference type="Gene3D" id="2.180.10.10">
    <property type="entry name" value="RHS repeat-associated core"/>
    <property type="match status" value="1"/>
</dbReference>
<dbReference type="PANTHER" id="PTHR32305">
    <property type="match status" value="1"/>
</dbReference>
<reference evidence="2 3" key="1">
    <citation type="journal article" date="2018" name="Syst. Appl. Microbiol.">
        <title>Characterization and high-quality draft genome sequence of Herbivorax saccincola A7, an anaerobic, alkaliphilic, thermophilic, cellulolytic, and xylanolytic bacterium.</title>
        <authorList>
            <person name="Aikawa S."/>
            <person name="Baramee S."/>
            <person name="Sermsathanaswadi J."/>
            <person name="Thianheng P."/>
            <person name="Tachaapaikoon C."/>
            <person name="Shikata A."/>
            <person name="Waeonukul R."/>
            <person name="Pason P."/>
            <person name="Ratanakhanokchai K."/>
            <person name="Kosugi A."/>
        </authorList>
    </citation>
    <scope>NUCLEOTIDE SEQUENCE [LARGE SCALE GENOMIC DNA]</scope>
    <source>
        <strain evidence="2 3">A7</strain>
    </source>
</reference>
<dbReference type="PANTHER" id="PTHR32305:SF17">
    <property type="entry name" value="TRNA NUCLEASE WAPA"/>
    <property type="match status" value="1"/>
</dbReference>
<dbReference type="EMBL" id="NEMB01000003">
    <property type="protein sequence ID" value="PQQ65397.1"/>
    <property type="molecule type" value="Genomic_DNA"/>
</dbReference>
<dbReference type="AlphaFoldDB" id="A0A2S8R6I2"/>
<gene>
    <name evidence="2" type="ORF">B9R14_00485</name>
</gene>
<accession>A0A2S8R6I2</accession>
<name>A0A2S8R6I2_9FIRM</name>
<evidence type="ECO:0000259" key="1">
    <source>
        <dbReference type="Pfam" id="PF13358"/>
    </source>
</evidence>
<dbReference type="InterPro" id="IPR022385">
    <property type="entry name" value="Rhs_assc_core"/>
</dbReference>
<evidence type="ECO:0000313" key="3">
    <source>
        <dbReference type="Proteomes" id="UP000239720"/>
    </source>
</evidence>